<dbReference type="Pfam" id="PF10706">
    <property type="entry name" value="Aminoglyc_resit"/>
    <property type="match status" value="1"/>
</dbReference>
<evidence type="ECO:0008006" key="3">
    <source>
        <dbReference type="Google" id="ProtNLM"/>
    </source>
</evidence>
<sequence>MNTKTQLIVLEELTRFFELLDAEFWLRGGWAVDFLLGKVTRKHSDIDIVTWIENRVRLENELLIAGYEQIPVAEPFRDRQSDFRVDNVDITFGYLAYGLDGSLIMNGLPEWEWRADSLIPQYYWLHGKKAKVVHPKQLIEEKKIYREIGRPYRQKDEESMKILYRIIAEFN</sequence>
<accession>A0ABU9XCX6</accession>
<dbReference type="InterPro" id="IPR019646">
    <property type="entry name" value="Aminoglyc_AdlTrfase"/>
</dbReference>
<reference evidence="1 2" key="1">
    <citation type="submission" date="2024-05" db="EMBL/GenBank/DDBJ databases">
        <authorList>
            <person name="Haq I."/>
            <person name="Ullah Z."/>
            <person name="Ahmad R."/>
            <person name="Li M."/>
            <person name="Tong Y."/>
        </authorList>
    </citation>
    <scope>NUCLEOTIDE SEQUENCE [LARGE SCALE GENOMIC DNA]</scope>
    <source>
        <strain evidence="1 2">16A2E</strain>
    </source>
</reference>
<protein>
    <recommendedName>
        <fullName evidence="3">Aminoglycoside adenylyltransferase</fullName>
    </recommendedName>
</protein>
<evidence type="ECO:0000313" key="1">
    <source>
        <dbReference type="EMBL" id="MEN2766104.1"/>
    </source>
</evidence>
<dbReference type="EMBL" id="JBDIML010000001">
    <property type="protein sequence ID" value="MEN2766104.1"/>
    <property type="molecule type" value="Genomic_DNA"/>
</dbReference>
<gene>
    <name evidence="1" type="ORF">ABC228_02815</name>
</gene>
<keyword evidence="2" id="KW-1185">Reference proteome</keyword>
<dbReference type="Gene3D" id="3.30.460.40">
    <property type="match status" value="1"/>
</dbReference>
<evidence type="ECO:0000313" key="2">
    <source>
        <dbReference type="Proteomes" id="UP001444625"/>
    </source>
</evidence>
<proteinExistence type="predicted"/>
<dbReference type="InterPro" id="IPR043519">
    <property type="entry name" value="NT_sf"/>
</dbReference>
<dbReference type="Proteomes" id="UP001444625">
    <property type="component" value="Unassembled WGS sequence"/>
</dbReference>
<organism evidence="1 2">
    <name type="scientific">Ornithinibacillus xuwenensis</name>
    <dbReference type="NCBI Taxonomy" id="3144668"/>
    <lineage>
        <taxon>Bacteria</taxon>
        <taxon>Bacillati</taxon>
        <taxon>Bacillota</taxon>
        <taxon>Bacilli</taxon>
        <taxon>Bacillales</taxon>
        <taxon>Bacillaceae</taxon>
        <taxon>Ornithinibacillus</taxon>
    </lineage>
</organism>
<comment type="caution">
    <text evidence="1">The sequence shown here is derived from an EMBL/GenBank/DDBJ whole genome shotgun (WGS) entry which is preliminary data.</text>
</comment>
<dbReference type="SUPFAM" id="SSF81301">
    <property type="entry name" value="Nucleotidyltransferase"/>
    <property type="match status" value="1"/>
</dbReference>
<name>A0ABU9XCX6_9BACI</name>